<accession>A0ABP7TR37</accession>
<keyword evidence="3" id="KW-1185">Reference proteome</keyword>
<dbReference type="EMBL" id="BAABAL010000019">
    <property type="protein sequence ID" value="GAA4029745.1"/>
    <property type="molecule type" value="Genomic_DNA"/>
</dbReference>
<name>A0ABP7TR37_9PSEU</name>
<protein>
    <recommendedName>
        <fullName evidence="4">DUF2017 domain-containing protein</fullName>
    </recommendedName>
</protein>
<evidence type="ECO:0000313" key="3">
    <source>
        <dbReference type="Proteomes" id="UP001501747"/>
    </source>
</evidence>
<evidence type="ECO:0008006" key="4">
    <source>
        <dbReference type="Google" id="ProtNLM"/>
    </source>
</evidence>
<comment type="caution">
    <text evidence="2">The sequence shown here is derived from an EMBL/GenBank/DDBJ whole genome shotgun (WGS) entry which is preliminary data.</text>
</comment>
<dbReference type="RefSeq" id="WP_344883037.1">
    <property type="nucleotide sequence ID" value="NZ_BAABAL010000019.1"/>
</dbReference>
<reference evidence="3" key="1">
    <citation type="journal article" date="2019" name="Int. J. Syst. Evol. Microbiol.">
        <title>The Global Catalogue of Microorganisms (GCM) 10K type strain sequencing project: providing services to taxonomists for standard genome sequencing and annotation.</title>
        <authorList>
            <consortium name="The Broad Institute Genomics Platform"/>
            <consortium name="The Broad Institute Genome Sequencing Center for Infectious Disease"/>
            <person name="Wu L."/>
            <person name="Ma J."/>
        </authorList>
    </citation>
    <scope>NUCLEOTIDE SEQUENCE [LARGE SCALE GENOMIC DNA]</scope>
    <source>
        <strain evidence="3">JCM 17342</strain>
    </source>
</reference>
<dbReference type="Proteomes" id="UP001501747">
    <property type="component" value="Unassembled WGS sequence"/>
</dbReference>
<evidence type="ECO:0000256" key="1">
    <source>
        <dbReference type="SAM" id="MobiDB-lite"/>
    </source>
</evidence>
<feature type="compositionally biased region" description="Polar residues" evidence="1">
    <location>
        <begin position="27"/>
        <end position="45"/>
    </location>
</feature>
<evidence type="ECO:0000313" key="2">
    <source>
        <dbReference type="EMBL" id="GAA4029745.1"/>
    </source>
</evidence>
<dbReference type="Pfam" id="PF09438">
    <property type="entry name" value="DUF2017"/>
    <property type="match status" value="1"/>
</dbReference>
<proteinExistence type="predicted"/>
<organism evidence="2 3">
    <name type="scientific">Allokutzneria multivorans</name>
    <dbReference type="NCBI Taxonomy" id="1142134"/>
    <lineage>
        <taxon>Bacteria</taxon>
        <taxon>Bacillati</taxon>
        <taxon>Actinomycetota</taxon>
        <taxon>Actinomycetes</taxon>
        <taxon>Pseudonocardiales</taxon>
        <taxon>Pseudonocardiaceae</taxon>
        <taxon>Allokutzneria</taxon>
    </lineage>
</organism>
<sequence>MAEKGLDPTTGSAEKVLDPANGASGTGVDTATGSPETLTTASERQTAPEDVPAQTAREGDRVLLRLTPTAAATVRMVLRQLLDVLESGTVPEAGRGPFGRRVRLSQTILLRRMFPAVSADPAISADFRARQEPGVRAEVLVSTRRVLGTWTGVAEVRLDPDEFDDWMTALGAARFLFSPRKGTRLVHRTVGGHDAAATLTMLQDLMEVLAHAACPDLAQQLEAAVAWGHAEPVTAPGD</sequence>
<feature type="region of interest" description="Disordered" evidence="1">
    <location>
        <begin position="1"/>
        <end position="59"/>
    </location>
</feature>
<gene>
    <name evidence="2" type="ORF">GCM10022247_63590</name>
</gene>
<dbReference type="InterPro" id="IPR018561">
    <property type="entry name" value="AosR"/>
</dbReference>